<name>A0A0B1NZX9_UNCNE</name>
<dbReference type="AlphaFoldDB" id="A0A0B1NZX9"/>
<evidence type="ECO:0000256" key="1">
    <source>
        <dbReference type="SAM" id="MobiDB-lite"/>
    </source>
</evidence>
<feature type="chain" id="PRO_5002080393" evidence="2">
    <location>
        <begin position="21"/>
        <end position="115"/>
    </location>
</feature>
<dbReference type="EMBL" id="JNVN01005019">
    <property type="protein sequence ID" value="KHJ30134.1"/>
    <property type="molecule type" value="Genomic_DNA"/>
</dbReference>
<sequence length="115" mass="12526">MLFKTLLAFFSVFQVIAVHGAVIKGVGDQGGNLPAFRSKYTQIGYSDLFSSPSVWETSEISYILSISMTIADIYCEDDASSRDGGQRNPSQTDKRKTRSVNIDVCGKTFGDGPNC</sequence>
<evidence type="ECO:0000313" key="4">
    <source>
        <dbReference type="Proteomes" id="UP000030854"/>
    </source>
</evidence>
<dbReference type="HOGENOM" id="CLU_169175_0_0_1"/>
<reference evidence="3 4" key="1">
    <citation type="journal article" date="2014" name="BMC Genomics">
        <title>Adaptive genomic structural variation in the grape powdery mildew pathogen, Erysiphe necator.</title>
        <authorList>
            <person name="Jones L."/>
            <person name="Riaz S."/>
            <person name="Morales-Cruz A."/>
            <person name="Amrine K.C."/>
            <person name="McGuire B."/>
            <person name="Gubler W.D."/>
            <person name="Walker M.A."/>
            <person name="Cantu D."/>
        </authorList>
    </citation>
    <scope>NUCLEOTIDE SEQUENCE [LARGE SCALE GENOMIC DNA]</scope>
    <source>
        <strain evidence="4">c</strain>
    </source>
</reference>
<gene>
    <name evidence="3" type="ORF">EV44_g0482</name>
</gene>
<organism evidence="3 4">
    <name type="scientific">Uncinula necator</name>
    <name type="common">Grape powdery mildew</name>
    <dbReference type="NCBI Taxonomy" id="52586"/>
    <lineage>
        <taxon>Eukaryota</taxon>
        <taxon>Fungi</taxon>
        <taxon>Dikarya</taxon>
        <taxon>Ascomycota</taxon>
        <taxon>Pezizomycotina</taxon>
        <taxon>Leotiomycetes</taxon>
        <taxon>Erysiphales</taxon>
        <taxon>Erysiphaceae</taxon>
        <taxon>Erysiphe</taxon>
    </lineage>
</organism>
<evidence type="ECO:0000256" key="2">
    <source>
        <dbReference type="SAM" id="SignalP"/>
    </source>
</evidence>
<dbReference type="Proteomes" id="UP000030854">
    <property type="component" value="Unassembled WGS sequence"/>
</dbReference>
<feature type="signal peptide" evidence="2">
    <location>
        <begin position="1"/>
        <end position="20"/>
    </location>
</feature>
<keyword evidence="4" id="KW-1185">Reference proteome</keyword>
<feature type="region of interest" description="Disordered" evidence="1">
    <location>
        <begin position="78"/>
        <end position="99"/>
    </location>
</feature>
<proteinExistence type="predicted"/>
<keyword evidence="2" id="KW-0732">Signal</keyword>
<protein>
    <submittedName>
        <fullName evidence="3">Putative eka-like protein</fullName>
    </submittedName>
</protein>
<comment type="caution">
    <text evidence="3">The sequence shown here is derived from an EMBL/GenBank/DDBJ whole genome shotgun (WGS) entry which is preliminary data.</text>
</comment>
<evidence type="ECO:0000313" key="3">
    <source>
        <dbReference type="EMBL" id="KHJ30134.1"/>
    </source>
</evidence>
<accession>A0A0B1NZX9</accession>